<dbReference type="PROSITE" id="PS51433">
    <property type="entry name" value="PNT"/>
    <property type="match status" value="1"/>
</dbReference>
<dbReference type="GO" id="GO:0043565">
    <property type="term" value="F:sequence-specific DNA binding"/>
    <property type="evidence" value="ECO:0007669"/>
    <property type="project" value="InterPro"/>
</dbReference>
<accession>R7TD80</accession>
<evidence type="ECO:0000313" key="3">
    <source>
        <dbReference type="EnsemblMetazoa" id="CapteP220469"/>
    </source>
</evidence>
<protein>
    <recommendedName>
        <fullName evidence="1">PNT domain-containing protein</fullName>
    </recommendedName>
</protein>
<dbReference type="STRING" id="283909.R7TD80"/>
<dbReference type="EnsemblMetazoa" id="CapteT220469">
    <property type="protein sequence ID" value="CapteP220469"/>
    <property type="gene ID" value="CapteG220469"/>
</dbReference>
<dbReference type="SUPFAM" id="SSF47769">
    <property type="entry name" value="SAM/Pointed domain"/>
    <property type="match status" value="1"/>
</dbReference>
<keyword evidence="4" id="KW-1185">Reference proteome</keyword>
<dbReference type="FunFam" id="1.10.150.50:FF:000061">
    <property type="entry name" value="Ets DNA-binding protein pokkuri"/>
    <property type="match status" value="1"/>
</dbReference>
<organism evidence="2">
    <name type="scientific">Capitella teleta</name>
    <name type="common">Polychaete worm</name>
    <dbReference type="NCBI Taxonomy" id="283909"/>
    <lineage>
        <taxon>Eukaryota</taxon>
        <taxon>Metazoa</taxon>
        <taxon>Spiralia</taxon>
        <taxon>Lophotrochozoa</taxon>
        <taxon>Annelida</taxon>
        <taxon>Polychaeta</taxon>
        <taxon>Sedentaria</taxon>
        <taxon>Scolecida</taxon>
        <taxon>Capitellidae</taxon>
        <taxon>Capitella</taxon>
    </lineage>
</organism>
<name>R7TD80_CAPTE</name>
<dbReference type="Proteomes" id="UP000014760">
    <property type="component" value="Unassembled WGS sequence"/>
</dbReference>
<reference evidence="2 4" key="2">
    <citation type="journal article" date="2013" name="Nature">
        <title>Insights into bilaterian evolution from three spiralian genomes.</title>
        <authorList>
            <person name="Simakov O."/>
            <person name="Marletaz F."/>
            <person name="Cho S.J."/>
            <person name="Edsinger-Gonzales E."/>
            <person name="Havlak P."/>
            <person name="Hellsten U."/>
            <person name="Kuo D.H."/>
            <person name="Larsson T."/>
            <person name="Lv J."/>
            <person name="Arendt D."/>
            <person name="Savage R."/>
            <person name="Osoegawa K."/>
            <person name="de Jong P."/>
            <person name="Grimwood J."/>
            <person name="Chapman J.A."/>
            <person name="Shapiro H."/>
            <person name="Aerts A."/>
            <person name="Otillar R.P."/>
            <person name="Terry A.Y."/>
            <person name="Boore J.L."/>
            <person name="Grigoriev I.V."/>
            <person name="Lindberg D.R."/>
            <person name="Seaver E.C."/>
            <person name="Weisblat D.A."/>
            <person name="Putnam N.H."/>
            <person name="Rokhsar D.S."/>
        </authorList>
    </citation>
    <scope>NUCLEOTIDE SEQUENCE</scope>
    <source>
        <strain evidence="2 4">I ESC-2004</strain>
    </source>
</reference>
<dbReference type="Pfam" id="PF02198">
    <property type="entry name" value="SAM_PNT"/>
    <property type="match status" value="1"/>
</dbReference>
<dbReference type="Gene3D" id="1.10.150.50">
    <property type="entry name" value="Transcription Factor, Ets-1"/>
    <property type="match status" value="1"/>
</dbReference>
<dbReference type="HOGENOM" id="CLU_1504865_0_0_1"/>
<evidence type="ECO:0000313" key="2">
    <source>
        <dbReference type="EMBL" id="ELT91447.1"/>
    </source>
</evidence>
<evidence type="ECO:0000313" key="4">
    <source>
        <dbReference type="Proteomes" id="UP000014760"/>
    </source>
</evidence>
<evidence type="ECO:0000259" key="1">
    <source>
        <dbReference type="PROSITE" id="PS51433"/>
    </source>
</evidence>
<reference evidence="4" key="1">
    <citation type="submission" date="2012-12" db="EMBL/GenBank/DDBJ databases">
        <authorList>
            <person name="Hellsten U."/>
            <person name="Grimwood J."/>
            <person name="Chapman J.A."/>
            <person name="Shapiro H."/>
            <person name="Aerts A."/>
            <person name="Otillar R.P."/>
            <person name="Terry A.Y."/>
            <person name="Boore J.L."/>
            <person name="Simakov O."/>
            <person name="Marletaz F."/>
            <person name="Cho S.-J."/>
            <person name="Edsinger-Gonzales E."/>
            <person name="Havlak P."/>
            <person name="Kuo D.-H."/>
            <person name="Larsson T."/>
            <person name="Lv J."/>
            <person name="Arendt D."/>
            <person name="Savage R."/>
            <person name="Osoegawa K."/>
            <person name="de Jong P."/>
            <person name="Lindberg D.R."/>
            <person name="Seaver E.C."/>
            <person name="Weisblat D.A."/>
            <person name="Putnam N.H."/>
            <person name="Grigoriev I.V."/>
            <person name="Rokhsar D.S."/>
        </authorList>
    </citation>
    <scope>NUCLEOTIDE SEQUENCE</scope>
    <source>
        <strain evidence="4">I ESC-2004</strain>
    </source>
</reference>
<dbReference type="SMART" id="SM00251">
    <property type="entry name" value="SAM_PNT"/>
    <property type="match status" value="1"/>
</dbReference>
<sequence length="179" mass="20634">MALDLSVTANFPISIMRQSRGICRITRKKTKQRKQLSWSLTKTLLQHHKETSLHEQAEAPRNERLQICCAVDDNCSDEARTPEDIQRCSAQMAPACTPFDPFPLPEDPREWSRLDVRTWISHMKSAFDLVDVSADRFPMNGKALCLMTPEMFSFRVPSAGRLLFRDFRLRLAKAMHSVR</sequence>
<dbReference type="EMBL" id="AMQN01013782">
    <property type="status" value="NOT_ANNOTATED_CDS"/>
    <property type="molecule type" value="Genomic_DNA"/>
</dbReference>
<dbReference type="InterPro" id="IPR003118">
    <property type="entry name" value="Pointed_dom"/>
</dbReference>
<gene>
    <name evidence="2" type="ORF">CAPTEDRAFT_220469</name>
</gene>
<dbReference type="AlphaFoldDB" id="R7TD80"/>
<dbReference type="InterPro" id="IPR013761">
    <property type="entry name" value="SAM/pointed_sf"/>
</dbReference>
<proteinExistence type="predicted"/>
<dbReference type="OrthoDB" id="10042983at2759"/>
<feature type="domain" description="PNT" evidence="1">
    <location>
        <begin position="90"/>
        <end position="174"/>
    </location>
</feature>
<reference evidence="3" key="3">
    <citation type="submission" date="2015-06" db="UniProtKB">
        <authorList>
            <consortium name="EnsemblMetazoa"/>
        </authorList>
    </citation>
    <scope>IDENTIFICATION</scope>
</reference>
<dbReference type="EMBL" id="KB310489">
    <property type="protein sequence ID" value="ELT91447.1"/>
    <property type="molecule type" value="Genomic_DNA"/>
</dbReference>